<dbReference type="PROSITE" id="PS50920">
    <property type="entry name" value="SOLCAR"/>
    <property type="match status" value="1"/>
</dbReference>
<name>A0A9W9YN71_9CNID</name>
<sequence length="99" mass="11040">MVRTAVGIVEEEGLRNLWSGVTPAILRHIVYTGSRMTAYEFLRNKVLKRNPGGRISYMEISDCGNDSWCIWSVDSEPNRSSQGSNADGRKKSSCRGKTT</sequence>
<accession>A0A9W9YN71</accession>
<protein>
    <recommendedName>
        <fullName evidence="10">Mitochondrial carrier protein</fullName>
    </recommendedName>
</protein>
<comment type="similarity">
    <text evidence="2 6">Belongs to the mitochondrial carrier (TC 2.A.29) family.</text>
</comment>
<comment type="caution">
    <text evidence="8">The sequence shown here is derived from an EMBL/GenBank/DDBJ whole genome shotgun (WGS) entry which is preliminary data.</text>
</comment>
<dbReference type="Pfam" id="PF00153">
    <property type="entry name" value="Mito_carr"/>
    <property type="match status" value="1"/>
</dbReference>
<dbReference type="AlphaFoldDB" id="A0A9W9YN71"/>
<dbReference type="GO" id="GO:0016020">
    <property type="term" value="C:membrane"/>
    <property type="evidence" value="ECO:0007669"/>
    <property type="project" value="UniProtKB-SubCell"/>
</dbReference>
<gene>
    <name evidence="8" type="ORF">OS493_019906</name>
</gene>
<keyword evidence="9" id="KW-1185">Reference proteome</keyword>
<feature type="repeat" description="Solcar" evidence="5">
    <location>
        <begin position="1"/>
        <end position="45"/>
    </location>
</feature>
<evidence type="ECO:0000313" key="8">
    <source>
        <dbReference type="EMBL" id="KAJ7358999.1"/>
    </source>
</evidence>
<evidence type="ECO:0000256" key="2">
    <source>
        <dbReference type="ARBA" id="ARBA00006375"/>
    </source>
</evidence>
<dbReference type="InterPro" id="IPR023395">
    <property type="entry name" value="MCP_dom_sf"/>
</dbReference>
<proteinExistence type="inferred from homology"/>
<evidence type="ECO:0000256" key="5">
    <source>
        <dbReference type="PROSITE-ProRule" id="PRU00282"/>
    </source>
</evidence>
<organism evidence="8 9">
    <name type="scientific">Desmophyllum pertusum</name>
    <dbReference type="NCBI Taxonomy" id="174260"/>
    <lineage>
        <taxon>Eukaryota</taxon>
        <taxon>Metazoa</taxon>
        <taxon>Cnidaria</taxon>
        <taxon>Anthozoa</taxon>
        <taxon>Hexacorallia</taxon>
        <taxon>Scleractinia</taxon>
        <taxon>Caryophylliina</taxon>
        <taxon>Caryophylliidae</taxon>
        <taxon>Desmophyllum</taxon>
    </lineage>
</organism>
<evidence type="ECO:0000313" key="9">
    <source>
        <dbReference type="Proteomes" id="UP001163046"/>
    </source>
</evidence>
<keyword evidence="6" id="KW-0813">Transport</keyword>
<evidence type="ECO:0008006" key="10">
    <source>
        <dbReference type="Google" id="ProtNLM"/>
    </source>
</evidence>
<evidence type="ECO:0000256" key="7">
    <source>
        <dbReference type="SAM" id="MobiDB-lite"/>
    </source>
</evidence>
<keyword evidence="3 5" id="KW-0812">Transmembrane</keyword>
<reference evidence="8" key="1">
    <citation type="submission" date="2023-01" db="EMBL/GenBank/DDBJ databases">
        <title>Genome assembly of the deep-sea coral Lophelia pertusa.</title>
        <authorList>
            <person name="Herrera S."/>
            <person name="Cordes E."/>
        </authorList>
    </citation>
    <scope>NUCLEOTIDE SEQUENCE</scope>
    <source>
        <strain evidence="8">USNM1676648</strain>
        <tissue evidence="8">Polyp</tissue>
    </source>
</reference>
<dbReference type="Proteomes" id="UP001163046">
    <property type="component" value="Unassembled WGS sequence"/>
</dbReference>
<dbReference type="OrthoDB" id="756301at2759"/>
<evidence type="ECO:0000256" key="6">
    <source>
        <dbReference type="RuleBase" id="RU000488"/>
    </source>
</evidence>
<dbReference type="InterPro" id="IPR018108">
    <property type="entry name" value="MCP_transmembrane"/>
</dbReference>
<dbReference type="EMBL" id="MU827313">
    <property type="protein sequence ID" value="KAJ7358999.1"/>
    <property type="molecule type" value="Genomic_DNA"/>
</dbReference>
<evidence type="ECO:0000256" key="1">
    <source>
        <dbReference type="ARBA" id="ARBA00004141"/>
    </source>
</evidence>
<evidence type="ECO:0000256" key="3">
    <source>
        <dbReference type="ARBA" id="ARBA00022692"/>
    </source>
</evidence>
<keyword evidence="4 5" id="KW-0472">Membrane</keyword>
<comment type="subcellular location">
    <subcellularLocation>
        <location evidence="1">Membrane</location>
        <topology evidence="1">Multi-pass membrane protein</topology>
    </subcellularLocation>
</comment>
<dbReference type="Gene3D" id="1.50.40.10">
    <property type="entry name" value="Mitochondrial carrier domain"/>
    <property type="match status" value="1"/>
</dbReference>
<evidence type="ECO:0000256" key="4">
    <source>
        <dbReference type="ARBA" id="ARBA00023136"/>
    </source>
</evidence>
<dbReference type="SUPFAM" id="SSF103506">
    <property type="entry name" value="Mitochondrial carrier"/>
    <property type="match status" value="1"/>
</dbReference>
<feature type="region of interest" description="Disordered" evidence="7">
    <location>
        <begin position="76"/>
        <end position="99"/>
    </location>
</feature>